<evidence type="ECO:0000259" key="12">
    <source>
        <dbReference type="PROSITE" id="PS50071"/>
    </source>
</evidence>
<protein>
    <submittedName>
        <fullName evidence="14">WUSCHEL-related homeobox 1</fullName>
    </submittedName>
</protein>
<evidence type="ECO:0000256" key="7">
    <source>
        <dbReference type="ARBA" id="ARBA00023242"/>
    </source>
</evidence>
<dbReference type="InterPro" id="IPR001356">
    <property type="entry name" value="HD"/>
</dbReference>
<evidence type="ECO:0000256" key="2">
    <source>
        <dbReference type="ARBA" id="ARBA00022473"/>
    </source>
</evidence>
<evidence type="ECO:0000313" key="14">
    <source>
        <dbReference type="RefSeq" id="XP_021845007.1"/>
    </source>
</evidence>
<keyword evidence="13" id="KW-1185">Reference proteome</keyword>
<keyword evidence="6" id="KW-0804">Transcription</keyword>
<evidence type="ECO:0000256" key="1">
    <source>
        <dbReference type="ARBA" id="ARBA00004123"/>
    </source>
</evidence>
<keyword evidence="3" id="KW-0805">Transcription regulation</keyword>
<reference evidence="14" key="2">
    <citation type="submission" date="2025-08" db="UniProtKB">
        <authorList>
            <consortium name="RefSeq"/>
        </authorList>
    </citation>
    <scope>IDENTIFICATION</scope>
    <source>
        <tissue evidence="14">Leaf</tissue>
    </source>
</reference>
<keyword evidence="5 9" id="KW-0371">Homeobox</keyword>
<keyword evidence="4 9" id="KW-0238">DNA-binding</keyword>
<dbReference type="PANTHER" id="PTHR45940:SF13">
    <property type="entry name" value="WUSCHEL-RELATED HOMEOBOX 1"/>
    <property type="match status" value="1"/>
</dbReference>
<dbReference type="FunFam" id="1.10.10.60:FF:000146">
    <property type="entry name" value="WUSCHEL-related homeobox 4"/>
    <property type="match status" value="1"/>
</dbReference>
<dbReference type="CDD" id="cd00086">
    <property type="entry name" value="homeodomain"/>
    <property type="match status" value="1"/>
</dbReference>
<dbReference type="GO" id="GO:0003700">
    <property type="term" value="F:DNA-binding transcription factor activity"/>
    <property type="evidence" value="ECO:0007669"/>
    <property type="project" value="InterPro"/>
</dbReference>
<dbReference type="GO" id="GO:0005634">
    <property type="term" value="C:nucleus"/>
    <property type="evidence" value="ECO:0007669"/>
    <property type="project" value="UniProtKB-SubCell"/>
</dbReference>
<dbReference type="Pfam" id="PF00046">
    <property type="entry name" value="Homeodomain"/>
    <property type="match status" value="1"/>
</dbReference>
<evidence type="ECO:0000256" key="4">
    <source>
        <dbReference type="ARBA" id="ARBA00023125"/>
    </source>
</evidence>
<feature type="domain" description="Homeobox" evidence="12">
    <location>
        <begin position="93"/>
        <end position="158"/>
    </location>
</feature>
<feature type="compositionally biased region" description="Acidic residues" evidence="11">
    <location>
        <begin position="348"/>
        <end position="360"/>
    </location>
</feature>
<dbReference type="InterPro" id="IPR009057">
    <property type="entry name" value="Homeodomain-like_sf"/>
</dbReference>
<proteinExistence type="inferred from homology"/>
<keyword evidence="2" id="KW-0217">Developmental protein</keyword>
<comment type="similarity">
    <text evidence="8">Belongs to the WUS homeobox family.</text>
</comment>
<gene>
    <name evidence="14" type="primary">LOC110784865</name>
</gene>
<dbReference type="Gene3D" id="1.10.10.60">
    <property type="entry name" value="Homeodomain-like"/>
    <property type="match status" value="1"/>
</dbReference>
<dbReference type="RefSeq" id="XP_021845007.1">
    <property type="nucleotide sequence ID" value="XM_021989315.2"/>
</dbReference>
<evidence type="ECO:0000256" key="9">
    <source>
        <dbReference type="PROSITE-ProRule" id="PRU00108"/>
    </source>
</evidence>
<dbReference type="SUPFAM" id="SSF46689">
    <property type="entry name" value="Homeodomain-like"/>
    <property type="match status" value="1"/>
</dbReference>
<dbReference type="SMR" id="A0A9R0I8Y5"/>
<feature type="region of interest" description="Disordered" evidence="11">
    <location>
        <begin position="324"/>
        <end position="383"/>
    </location>
</feature>
<evidence type="ECO:0000256" key="10">
    <source>
        <dbReference type="RuleBase" id="RU000682"/>
    </source>
</evidence>
<keyword evidence="7 9" id="KW-0539">Nucleus</keyword>
<evidence type="ECO:0000256" key="5">
    <source>
        <dbReference type="ARBA" id="ARBA00023155"/>
    </source>
</evidence>
<feature type="DNA-binding region" description="Homeobox" evidence="9">
    <location>
        <begin position="95"/>
        <end position="159"/>
    </location>
</feature>
<dbReference type="GO" id="GO:0099402">
    <property type="term" value="P:plant organ development"/>
    <property type="evidence" value="ECO:0007669"/>
    <property type="project" value="InterPro"/>
</dbReference>
<evidence type="ECO:0000256" key="11">
    <source>
        <dbReference type="SAM" id="MobiDB-lite"/>
    </source>
</evidence>
<dbReference type="PANTHER" id="PTHR45940">
    <property type="entry name" value="WUSCHEL-RELATED HOMEOBOX 1-RELATED"/>
    <property type="match status" value="1"/>
</dbReference>
<dbReference type="AlphaFoldDB" id="A0A9R0I8Y5"/>
<evidence type="ECO:0000256" key="6">
    <source>
        <dbReference type="ARBA" id="ARBA00023163"/>
    </source>
</evidence>
<organism evidence="13 14">
    <name type="scientific">Spinacia oleracea</name>
    <name type="common">Spinach</name>
    <dbReference type="NCBI Taxonomy" id="3562"/>
    <lineage>
        <taxon>Eukaryota</taxon>
        <taxon>Viridiplantae</taxon>
        <taxon>Streptophyta</taxon>
        <taxon>Embryophyta</taxon>
        <taxon>Tracheophyta</taxon>
        <taxon>Spermatophyta</taxon>
        <taxon>Magnoliopsida</taxon>
        <taxon>eudicotyledons</taxon>
        <taxon>Gunneridae</taxon>
        <taxon>Pentapetalae</taxon>
        <taxon>Caryophyllales</taxon>
        <taxon>Chenopodiaceae</taxon>
        <taxon>Chenopodioideae</taxon>
        <taxon>Anserineae</taxon>
        <taxon>Spinacia</taxon>
    </lineage>
</organism>
<dbReference type="PROSITE" id="PS50071">
    <property type="entry name" value="HOMEOBOX_2"/>
    <property type="match status" value="1"/>
</dbReference>
<dbReference type="GO" id="GO:0003677">
    <property type="term" value="F:DNA binding"/>
    <property type="evidence" value="ECO:0007669"/>
    <property type="project" value="UniProtKB-UniRule"/>
</dbReference>
<evidence type="ECO:0000256" key="8">
    <source>
        <dbReference type="ARBA" id="ARBA00024040"/>
    </source>
</evidence>
<feature type="region of interest" description="Disordered" evidence="11">
    <location>
        <begin position="1"/>
        <end position="21"/>
    </location>
</feature>
<sequence length="383" mass="43049">MMGYNEVANQDLNLGDPFKGSRKLRPLVPRPYLSSPPNHHNVNTTCLTGFHNPTSHHHLFSFNNTAATLNHHHNHHPHFVGPEEGKETVGTHQVMVSSRWNPTPEQLRALEELYRRGTRTPSADQIQHITAQLRRYGKIEGKNVFYWFQNHKARERQKRRRQLQLPLPPSSGSSSGGNRIGFEVEQKSSKWAPSSTNKEEDHSDPATQIAEETGLSKATATTEMMIQFHQSPEFQHNHNINHNNIMTNNFNINSTAATNLLFAAEKNSTWQTHNNNNMMVQPSSCSCCCYPSPPPPSLPLFSLSSKPNYNSSSNIITASKGGNNLFGRLGESPSASSSPTLQLFPVEKDDDEDEDEDEDNSCVTCNDDKAMPSNNPFPYYEFL</sequence>
<dbReference type="SMART" id="SM00389">
    <property type="entry name" value="HOX"/>
    <property type="match status" value="1"/>
</dbReference>
<comment type="subcellular location">
    <subcellularLocation>
        <location evidence="1 9 10">Nucleus</location>
    </subcellularLocation>
</comment>
<dbReference type="InterPro" id="IPR044555">
    <property type="entry name" value="WUSCHEL-like"/>
</dbReference>
<accession>A0A9R0I8Y5</accession>
<evidence type="ECO:0000256" key="3">
    <source>
        <dbReference type="ARBA" id="ARBA00023015"/>
    </source>
</evidence>
<evidence type="ECO:0000313" key="13">
    <source>
        <dbReference type="Proteomes" id="UP000813463"/>
    </source>
</evidence>
<name>A0A9R0I8Y5_SPIOL</name>
<feature type="region of interest" description="Disordered" evidence="11">
    <location>
        <begin position="153"/>
        <end position="208"/>
    </location>
</feature>
<dbReference type="Proteomes" id="UP000813463">
    <property type="component" value="Chromosome 2"/>
</dbReference>
<reference evidence="13" key="1">
    <citation type="journal article" date="2021" name="Nat. Commun.">
        <title>Genomic analyses provide insights into spinach domestication and the genetic basis of agronomic traits.</title>
        <authorList>
            <person name="Cai X."/>
            <person name="Sun X."/>
            <person name="Xu C."/>
            <person name="Sun H."/>
            <person name="Wang X."/>
            <person name="Ge C."/>
            <person name="Zhang Z."/>
            <person name="Wang Q."/>
            <person name="Fei Z."/>
            <person name="Jiao C."/>
            <person name="Wang Q."/>
        </authorList>
    </citation>
    <scope>NUCLEOTIDE SEQUENCE [LARGE SCALE GENOMIC DNA]</scope>
    <source>
        <strain evidence="13">cv. Varoflay</strain>
    </source>
</reference>
<dbReference type="KEGG" id="soe:110784865"/>
<feature type="compositionally biased region" description="Basic residues" evidence="11">
    <location>
        <begin position="153"/>
        <end position="162"/>
    </location>
</feature>
<dbReference type="OrthoDB" id="1918181at2759"/>
<dbReference type="GeneID" id="110784865"/>